<comment type="caution">
    <text evidence="2">The sequence shown here is derived from an EMBL/GenBank/DDBJ whole genome shotgun (WGS) entry which is preliminary data.</text>
</comment>
<dbReference type="EMBL" id="JBCEZU010000023">
    <property type="protein sequence ID" value="KAK9538742.1"/>
    <property type="molecule type" value="Genomic_DNA"/>
</dbReference>
<keyword evidence="3" id="KW-1185">Reference proteome</keyword>
<gene>
    <name evidence="2" type="ORF">VZT92_003893</name>
</gene>
<evidence type="ECO:0000313" key="2">
    <source>
        <dbReference type="EMBL" id="KAK9538742.1"/>
    </source>
</evidence>
<dbReference type="AlphaFoldDB" id="A0AAW1FUT3"/>
<protein>
    <submittedName>
        <fullName evidence="2">Uncharacterized protein</fullName>
    </submittedName>
</protein>
<organism evidence="2 3">
    <name type="scientific">Zoarces viviparus</name>
    <name type="common">Viviparous eelpout</name>
    <name type="synonym">Blennius viviparus</name>
    <dbReference type="NCBI Taxonomy" id="48416"/>
    <lineage>
        <taxon>Eukaryota</taxon>
        <taxon>Metazoa</taxon>
        <taxon>Chordata</taxon>
        <taxon>Craniata</taxon>
        <taxon>Vertebrata</taxon>
        <taxon>Euteleostomi</taxon>
        <taxon>Actinopterygii</taxon>
        <taxon>Neopterygii</taxon>
        <taxon>Teleostei</taxon>
        <taxon>Neoteleostei</taxon>
        <taxon>Acanthomorphata</taxon>
        <taxon>Eupercaria</taxon>
        <taxon>Perciformes</taxon>
        <taxon>Cottioidei</taxon>
        <taxon>Zoarcales</taxon>
        <taxon>Zoarcidae</taxon>
        <taxon>Zoarcinae</taxon>
        <taxon>Zoarces</taxon>
    </lineage>
</organism>
<feature type="compositionally biased region" description="Basic and acidic residues" evidence="1">
    <location>
        <begin position="114"/>
        <end position="128"/>
    </location>
</feature>
<name>A0AAW1FUT3_ZOAVI</name>
<feature type="region of interest" description="Disordered" evidence="1">
    <location>
        <begin position="90"/>
        <end position="252"/>
    </location>
</feature>
<feature type="compositionally biased region" description="Polar residues" evidence="1">
    <location>
        <begin position="242"/>
        <end position="252"/>
    </location>
</feature>
<feature type="compositionally biased region" description="Polar residues" evidence="1">
    <location>
        <begin position="157"/>
        <end position="176"/>
    </location>
</feature>
<feature type="compositionally biased region" description="Polar residues" evidence="1">
    <location>
        <begin position="187"/>
        <end position="197"/>
    </location>
</feature>
<evidence type="ECO:0000313" key="3">
    <source>
        <dbReference type="Proteomes" id="UP001488805"/>
    </source>
</evidence>
<feature type="compositionally biased region" description="Low complexity" evidence="1">
    <location>
        <begin position="177"/>
        <end position="186"/>
    </location>
</feature>
<sequence length="252" mass="28334">MTNLIRVGAQSAQDEEGREGELLCLKIKAQLEDLLSERHLAEDGFLLKHVQKNKRGYRYAKYHKELGQHLCAVVRFDHLVEVRKASNALRAEEKKSNGEGMRVVPLGRQSMHHVTKDEPSEENNKDQPEDPPSQENPPETSQDPVQEEPSAPVKVSDTCQPQKPLDNSMQRTFEQISTSHNSQSSSGWNQRYSQKSWCSADCDNENSQSPWVLSRKSAASALNPKGFHSREKPPHHEELTPSLGSSNTTCAE</sequence>
<proteinExistence type="predicted"/>
<feature type="compositionally biased region" description="Basic and acidic residues" evidence="1">
    <location>
        <begin position="228"/>
        <end position="239"/>
    </location>
</feature>
<accession>A0AAW1FUT3</accession>
<dbReference type="Proteomes" id="UP001488805">
    <property type="component" value="Unassembled WGS sequence"/>
</dbReference>
<evidence type="ECO:0000256" key="1">
    <source>
        <dbReference type="SAM" id="MobiDB-lite"/>
    </source>
</evidence>
<reference evidence="2 3" key="1">
    <citation type="journal article" date="2024" name="Genome Biol. Evol.">
        <title>Chromosome-level genome assembly of the viviparous eelpout Zoarces viviparus.</title>
        <authorList>
            <person name="Fuhrmann N."/>
            <person name="Brasseur M.V."/>
            <person name="Bakowski C.E."/>
            <person name="Podsiadlowski L."/>
            <person name="Prost S."/>
            <person name="Krehenwinkel H."/>
            <person name="Mayer C."/>
        </authorList>
    </citation>
    <scope>NUCLEOTIDE SEQUENCE [LARGE SCALE GENOMIC DNA]</scope>
    <source>
        <strain evidence="2">NO-MEL_2022_Ind0_liver</strain>
    </source>
</reference>